<accession>A0A6A6VP78</accession>
<name>A0A6A6VP78_9PLEO</name>
<proteinExistence type="predicted"/>
<reference evidence="1" key="1">
    <citation type="journal article" date="2020" name="Stud. Mycol.">
        <title>101 Dothideomycetes genomes: a test case for predicting lifestyles and emergence of pathogens.</title>
        <authorList>
            <person name="Haridas S."/>
            <person name="Albert R."/>
            <person name="Binder M."/>
            <person name="Bloem J."/>
            <person name="Labutti K."/>
            <person name="Salamov A."/>
            <person name="Andreopoulos B."/>
            <person name="Baker S."/>
            <person name="Barry K."/>
            <person name="Bills G."/>
            <person name="Bluhm B."/>
            <person name="Cannon C."/>
            <person name="Castanera R."/>
            <person name="Culley D."/>
            <person name="Daum C."/>
            <person name="Ezra D."/>
            <person name="Gonzalez J."/>
            <person name="Henrissat B."/>
            <person name="Kuo A."/>
            <person name="Liang C."/>
            <person name="Lipzen A."/>
            <person name="Lutzoni F."/>
            <person name="Magnuson J."/>
            <person name="Mondo S."/>
            <person name="Nolan M."/>
            <person name="Ohm R."/>
            <person name="Pangilinan J."/>
            <person name="Park H.-J."/>
            <person name="Ramirez L."/>
            <person name="Alfaro M."/>
            <person name="Sun H."/>
            <person name="Tritt A."/>
            <person name="Yoshinaga Y."/>
            <person name="Zwiers L.-H."/>
            <person name="Turgeon B."/>
            <person name="Goodwin S."/>
            <person name="Spatafora J."/>
            <person name="Crous P."/>
            <person name="Grigoriev I."/>
        </authorList>
    </citation>
    <scope>NUCLEOTIDE SEQUENCE</scope>
    <source>
        <strain evidence="1">CBS 119925</strain>
    </source>
</reference>
<dbReference type="EMBL" id="MU006561">
    <property type="protein sequence ID" value="KAF2751983.1"/>
    <property type="molecule type" value="Genomic_DNA"/>
</dbReference>
<sequence length="120" mass="13814">MPALLSWLEVCRYMCTTAASHPIPRFYATWAARVPSYLMYQAFATWKVRVLLVQLPIFNLHTLRRTHTLASQHLSTTLLTSGTDRPLARLSFRLARNSTNNLHSKFFPSSTLRTRVQHGK</sequence>
<keyword evidence="2" id="KW-1185">Reference proteome</keyword>
<gene>
    <name evidence="1" type="ORF">M011DRAFT_11937</name>
</gene>
<dbReference type="AlphaFoldDB" id="A0A6A6VP78"/>
<evidence type="ECO:0000313" key="2">
    <source>
        <dbReference type="Proteomes" id="UP000799440"/>
    </source>
</evidence>
<organism evidence="1 2">
    <name type="scientific">Sporormia fimetaria CBS 119925</name>
    <dbReference type="NCBI Taxonomy" id="1340428"/>
    <lineage>
        <taxon>Eukaryota</taxon>
        <taxon>Fungi</taxon>
        <taxon>Dikarya</taxon>
        <taxon>Ascomycota</taxon>
        <taxon>Pezizomycotina</taxon>
        <taxon>Dothideomycetes</taxon>
        <taxon>Pleosporomycetidae</taxon>
        <taxon>Pleosporales</taxon>
        <taxon>Sporormiaceae</taxon>
        <taxon>Sporormia</taxon>
    </lineage>
</organism>
<protein>
    <submittedName>
        <fullName evidence="1">Uncharacterized protein</fullName>
    </submittedName>
</protein>
<dbReference type="Proteomes" id="UP000799440">
    <property type="component" value="Unassembled WGS sequence"/>
</dbReference>
<evidence type="ECO:0000313" key="1">
    <source>
        <dbReference type="EMBL" id="KAF2751983.1"/>
    </source>
</evidence>